<dbReference type="RefSeq" id="WP_379983338.1">
    <property type="nucleotide sequence ID" value="NZ_JADIKD010000012.1"/>
</dbReference>
<dbReference type="Proteomes" id="UP001620408">
    <property type="component" value="Unassembled WGS sequence"/>
</dbReference>
<dbReference type="InterPro" id="IPR009839">
    <property type="entry name" value="SseB_N"/>
</dbReference>
<evidence type="ECO:0000259" key="1">
    <source>
        <dbReference type="Pfam" id="PF07179"/>
    </source>
</evidence>
<comment type="caution">
    <text evidence="2">The sequence shown here is derived from an EMBL/GenBank/DDBJ whole genome shotgun (WGS) entry which is preliminary data.</text>
</comment>
<keyword evidence="3" id="KW-1185">Reference proteome</keyword>
<name>A0ABW8K821_9GAMM</name>
<accession>A0ABW8K821</accession>
<proteinExistence type="predicted"/>
<gene>
    <name evidence="2" type="ORF">ISS97_17325</name>
</gene>
<evidence type="ECO:0000313" key="2">
    <source>
        <dbReference type="EMBL" id="MFK2919035.1"/>
    </source>
</evidence>
<dbReference type="Pfam" id="PF07179">
    <property type="entry name" value="SseB"/>
    <property type="match status" value="1"/>
</dbReference>
<dbReference type="EMBL" id="JADIKD010000012">
    <property type="protein sequence ID" value="MFK2919035.1"/>
    <property type="molecule type" value="Genomic_DNA"/>
</dbReference>
<protein>
    <submittedName>
        <fullName evidence="2">SseB family protein</fullName>
    </submittedName>
</protein>
<organism evidence="2 3">
    <name type="scientific">Dyella koreensis</name>
    <dbReference type="NCBI Taxonomy" id="311235"/>
    <lineage>
        <taxon>Bacteria</taxon>
        <taxon>Pseudomonadati</taxon>
        <taxon>Pseudomonadota</taxon>
        <taxon>Gammaproteobacteria</taxon>
        <taxon>Lysobacterales</taxon>
        <taxon>Rhodanobacteraceae</taxon>
        <taxon>Dyella</taxon>
    </lineage>
</organism>
<evidence type="ECO:0000313" key="3">
    <source>
        <dbReference type="Proteomes" id="UP001620408"/>
    </source>
</evidence>
<sequence>MDKEERNERQAPPELLEALWLNAGRDAPAEGAFLRALSHHPVVALLRQPPGPGPAAPERNLVQWQRRTDGMTFVPIFTNVQQLSIAPPAPVQIVRTSIRLLLAVVGSQGYIVNPLSDTPFELKEAHRALLHDHIARAHQEAEHPSRKAPWAFQLPDDTLFPVAVALVEWFNQHDRVDLAFLYELTRGHVRRSEIVLGLDEPADVVLADTLTTIAIQAGVDAARFIVRFLPDESSHREGIVRGGIRPFYQRPGR</sequence>
<reference evidence="2 3" key="1">
    <citation type="submission" date="2020-10" db="EMBL/GenBank/DDBJ databases">
        <title>Phylogeny of dyella-like bacteria.</title>
        <authorList>
            <person name="Fu J."/>
        </authorList>
    </citation>
    <scope>NUCLEOTIDE SEQUENCE [LARGE SCALE GENOMIC DNA]</scope>
    <source>
        <strain evidence="2 3">BB4</strain>
    </source>
</reference>
<feature type="domain" description="SseB protein N-terminal" evidence="1">
    <location>
        <begin position="23"/>
        <end position="123"/>
    </location>
</feature>